<evidence type="ECO:0000313" key="3">
    <source>
        <dbReference type="Proteomes" id="UP000820669"/>
    </source>
</evidence>
<comment type="caution">
    <text evidence="2">The sequence shown here is derived from an EMBL/GenBank/DDBJ whole genome shotgun (WGS) entry which is preliminary data.</text>
</comment>
<keyword evidence="3" id="KW-1185">Reference proteome</keyword>
<sequence>MPPAETSSPSGPVCPAAGIPGLAMYPHDHICAFVARPGEADDLIALYLRDGLGAGQPCLYVAAPARRSAVLAMLDAVGAAVHRDPLEIVDLESVFARTGTFDLDASFEFWDAWVGGIAGRTNRTARIAVDMSAAHPPIEPSFVRHLVSYETRFTTWVRLHPLVSLSVYHLDEFGVGTLLPLVRSQPTVWLSGVVVDNPYHVDPVDPVAVDRGNTTATAAVADIGKDFRRRA</sequence>
<dbReference type="InterPro" id="IPR025847">
    <property type="entry name" value="MEDS_domain"/>
</dbReference>
<dbReference type="Pfam" id="PF14417">
    <property type="entry name" value="MEDS"/>
    <property type="match status" value="1"/>
</dbReference>
<dbReference type="Proteomes" id="UP000820669">
    <property type="component" value="Unassembled WGS sequence"/>
</dbReference>
<name>A0ABX1SC73_9PSEU</name>
<proteinExistence type="predicted"/>
<dbReference type="EMBL" id="JAAXLA010000032">
    <property type="protein sequence ID" value="NMH99159.1"/>
    <property type="molecule type" value="Genomic_DNA"/>
</dbReference>
<protein>
    <recommendedName>
        <fullName evidence="1">MEDS domain-containing protein</fullName>
    </recommendedName>
</protein>
<reference evidence="2 3" key="1">
    <citation type="submission" date="2020-04" db="EMBL/GenBank/DDBJ databases">
        <authorList>
            <person name="Klaysubun C."/>
            <person name="Duangmal K."/>
            <person name="Lipun K."/>
        </authorList>
    </citation>
    <scope>NUCLEOTIDE SEQUENCE [LARGE SCALE GENOMIC DNA]</scope>
    <source>
        <strain evidence="2 3">K10HN5</strain>
    </source>
</reference>
<evidence type="ECO:0000313" key="2">
    <source>
        <dbReference type="EMBL" id="NMH99159.1"/>
    </source>
</evidence>
<dbReference type="RefSeq" id="WP_169382600.1">
    <property type="nucleotide sequence ID" value="NZ_JAAXLA010000032.1"/>
</dbReference>
<evidence type="ECO:0000259" key="1">
    <source>
        <dbReference type="Pfam" id="PF14417"/>
    </source>
</evidence>
<gene>
    <name evidence="2" type="ORF">HF526_17845</name>
</gene>
<feature type="domain" description="MEDS" evidence="1">
    <location>
        <begin position="28"/>
        <end position="183"/>
    </location>
</feature>
<accession>A0ABX1SC73</accession>
<organism evidence="2 3">
    <name type="scientific">Pseudonocardia acidicola</name>
    <dbReference type="NCBI Taxonomy" id="2724939"/>
    <lineage>
        <taxon>Bacteria</taxon>
        <taxon>Bacillati</taxon>
        <taxon>Actinomycetota</taxon>
        <taxon>Actinomycetes</taxon>
        <taxon>Pseudonocardiales</taxon>
        <taxon>Pseudonocardiaceae</taxon>
        <taxon>Pseudonocardia</taxon>
    </lineage>
</organism>